<evidence type="ECO:0000313" key="3">
    <source>
        <dbReference type="RefSeq" id="XP_059602037.1"/>
    </source>
</evidence>
<organism evidence="3">
    <name type="scientific">Aspergillus niger</name>
    <dbReference type="NCBI Taxonomy" id="5061"/>
    <lineage>
        <taxon>Eukaryota</taxon>
        <taxon>Fungi</taxon>
        <taxon>Dikarya</taxon>
        <taxon>Ascomycota</taxon>
        <taxon>Pezizomycotina</taxon>
        <taxon>Eurotiomycetes</taxon>
        <taxon>Eurotiomycetidae</taxon>
        <taxon>Eurotiales</taxon>
        <taxon>Aspergillaceae</taxon>
        <taxon>Aspergillus</taxon>
        <taxon>Aspergillus subgen. Circumdati</taxon>
    </lineage>
</organism>
<accession>A0AAJ8BQJ8</accession>
<dbReference type="RefSeq" id="XP_059602037.1">
    <property type="nucleotide sequence ID" value="XM_059743806.1"/>
</dbReference>
<reference evidence="3" key="1">
    <citation type="submission" date="2025-02" db="EMBL/GenBank/DDBJ databases">
        <authorList>
            <consortium name="NCBI Genome Project"/>
        </authorList>
    </citation>
    <scope>NUCLEOTIDE SEQUENCE</scope>
</reference>
<dbReference type="PANTHER" id="PTHR43569">
    <property type="entry name" value="AMIDOHYDROLASE"/>
    <property type="match status" value="1"/>
</dbReference>
<dbReference type="InterPro" id="IPR032466">
    <property type="entry name" value="Metal_Hydrolase"/>
</dbReference>
<feature type="domain" description="Amidohydrolase-related" evidence="2">
    <location>
        <begin position="273"/>
        <end position="389"/>
    </location>
</feature>
<dbReference type="Gene3D" id="3.20.20.140">
    <property type="entry name" value="Metal-dependent hydrolases"/>
    <property type="match status" value="1"/>
</dbReference>
<evidence type="ECO:0000259" key="2">
    <source>
        <dbReference type="Pfam" id="PF04909"/>
    </source>
</evidence>
<proteinExistence type="inferred from homology"/>
<dbReference type="Pfam" id="PF04909">
    <property type="entry name" value="Amidohydro_2"/>
    <property type="match status" value="1"/>
</dbReference>
<dbReference type="PANTHER" id="PTHR43569:SF2">
    <property type="entry name" value="AMIDOHYDROLASE-RELATED DOMAIN-CONTAINING PROTEIN"/>
    <property type="match status" value="1"/>
</dbReference>
<dbReference type="InterPro" id="IPR052350">
    <property type="entry name" value="Metallo-dep_Lactonases"/>
</dbReference>
<gene>
    <name evidence="3" type="ORF">An13g00940</name>
</gene>
<dbReference type="SUPFAM" id="SSF51556">
    <property type="entry name" value="Metallo-dependent hydrolases"/>
    <property type="match status" value="1"/>
</dbReference>
<comment type="similarity">
    <text evidence="1">Belongs to the metallo-dependent hydrolases superfamily.</text>
</comment>
<dbReference type="GeneID" id="4986542"/>
<evidence type="ECO:0000256" key="1">
    <source>
        <dbReference type="ARBA" id="ARBA00038310"/>
    </source>
</evidence>
<name>A0AAJ8BQJ8_ASPNG</name>
<reference evidence="3" key="2">
    <citation type="submission" date="2025-08" db="UniProtKB">
        <authorList>
            <consortium name="RefSeq"/>
        </authorList>
    </citation>
    <scope>IDENTIFICATION</scope>
</reference>
<protein>
    <recommendedName>
        <fullName evidence="2">Amidohydrolase-related domain-containing protein</fullName>
    </recommendedName>
</protein>
<dbReference type="AlphaFoldDB" id="A0AAJ8BQJ8"/>
<dbReference type="KEGG" id="ang:An13g00940"/>
<sequence length="393" mass="43870">MPTPIIDSHIHLFPASHLPTLAWYTPSSPLGSQHSVDEYRLATTSIPTSPEPTTDSHYLRGFIFLETDRISSIEESDPTRGWSHALDEVSFLTRIITGDPVPGEGHKDVDRHICLGMVPWAPVPGGPAALEKYISLVRERTRTEEVFRKVRGVRYLVQDKPSGVMLQPEFIDGLRWLGRQQLAFDLGVDARQGGIWQLREAAEMMNTVYRGVGEKKDRVRIVISMFIHDLLLLSLSRVYGWYLLVANEPSTDHLCKPNLRLPYTSPDSIATHPDFLEWSSLITAMAQHPTAYMKLSGGFSELPPLTAESEPDIAALVDQVQLWTDVVFDAFGPERVMFGSDWPVCNVGGGGSAVAWRRWRSVVEGILEKRGLSQEQKEGVWGGVAVKAYAIEI</sequence>
<dbReference type="InterPro" id="IPR006680">
    <property type="entry name" value="Amidohydro-rel"/>
</dbReference>